<dbReference type="PROSITE" id="PS01114">
    <property type="entry name" value="GPR1_FUN34_YAAH"/>
    <property type="match status" value="1"/>
</dbReference>
<evidence type="ECO:0000256" key="5">
    <source>
        <dbReference type="ARBA" id="ARBA00023136"/>
    </source>
</evidence>
<evidence type="ECO:0000313" key="10">
    <source>
        <dbReference type="Proteomes" id="UP000195871"/>
    </source>
</evidence>
<comment type="similarity">
    <text evidence="2">Belongs to the acetate uptake transporter (AceTr) (TC 2.A.96) family.</text>
</comment>
<keyword evidence="3 7" id="KW-0812">Transmembrane</keyword>
<gene>
    <name evidence="8" type="ORF">C5L36_0A12190</name>
    <name evidence="9" type="ORF">CAS74_004874</name>
</gene>
<dbReference type="NCBIfam" id="NF038013">
    <property type="entry name" value="AceTr_1"/>
    <property type="match status" value="1"/>
</dbReference>
<keyword evidence="5 7" id="KW-0472">Membrane</keyword>
<protein>
    <recommendedName>
        <fullName evidence="12">Ammonia transport outward protein 2</fullName>
    </recommendedName>
</protein>
<sequence>MILKSKSKSKKKHASSKPLESSNKMSKSSVEHHEHTSNKENDHISLHSRLTNIEHQIMGKVHTSDDGAYVILDNKKYPKSELLKAFGGFMNPGWAVPSEHKFGNPAPLGLSAFAYCTFVASLVNMQTRHVENDAVNVGAAMFYGGFIQFIAGLWEISLENAFGGLAFCSFGGYWMASASNHIPWFHIASSYTTEAEFKSGMGFFYLGWLLFTIILLACSIKSTILFFLLFVLVFMRLLLLTCWKFADSHACEFAAGVFGVLASLLAWYHAYAGIATPQNSYYVVNPTPMPVIGSKSKDMFDSDDFDQSSS</sequence>
<dbReference type="KEGG" id="pkz:C5L36_0A12190"/>
<reference evidence="8 11" key="2">
    <citation type="submission" date="2018-06" db="EMBL/GenBank/DDBJ databases">
        <title>Population genomics shows no distinction between pathogenic Candida krusei and environmental Pichia kudriavzevii: One species, four names.</title>
        <authorList>
            <person name="Douglass A.P."/>
            <person name="Offei B."/>
            <person name="Braun-Galleani S."/>
            <person name="Coughlan A.Y."/>
            <person name="Martos A."/>
            <person name="Ortiz-Merino R.A."/>
            <person name="Byrne K.P."/>
            <person name="Wolfe K.H."/>
        </authorList>
    </citation>
    <scope>NUCLEOTIDE SEQUENCE [LARGE SCALE GENOMIC DNA]</scope>
    <source>
        <strain evidence="8 11">CBS573</strain>
    </source>
</reference>
<evidence type="ECO:0000313" key="8">
    <source>
        <dbReference type="EMBL" id="AWU74642.1"/>
    </source>
</evidence>
<reference evidence="9 10" key="1">
    <citation type="submission" date="2017-05" db="EMBL/GenBank/DDBJ databases">
        <title>The Genome Sequence of Candida krusei Ckrusei653.</title>
        <authorList>
            <person name="Cuomo C."/>
            <person name="Forche A."/>
            <person name="Young S."/>
            <person name="Abouelleil A."/>
            <person name="Cao P."/>
            <person name="Chapman S."/>
            <person name="Cusick C."/>
            <person name="Shea T."/>
            <person name="Nusbaum C."/>
            <person name="Birren B."/>
        </authorList>
    </citation>
    <scope>NUCLEOTIDE SEQUENCE [LARGE SCALE GENOMIC DNA]</scope>
    <source>
        <strain evidence="9 10">Ckrusei653</strain>
    </source>
</reference>
<dbReference type="PANTHER" id="PTHR31123:SF1">
    <property type="entry name" value="ACCUMULATION OF DYADS PROTEIN 2-RELATED"/>
    <property type="match status" value="1"/>
</dbReference>
<dbReference type="InterPro" id="IPR000791">
    <property type="entry name" value="Gpr1/Fun34/SatP-like"/>
</dbReference>
<feature type="transmembrane region" description="Helical" evidence="7">
    <location>
        <begin position="161"/>
        <end position="182"/>
    </location>
</feature>
<evidence type="ECO:0000256" key="4">
    <source>
        <dbReference type="ARBA" id="ARBA00022989"/>
    </source>
</evidence>
<dbReference type="EMBL" id="CP028773">
    <property type="protein sequence ID" value="AWU74642.1"/>
    <property type="molecule type" value="Genomic_DNA"/>
</dbReference>
<dbReference type="RefSeq" id="XP_029320119.1">
    <property type="nucleotide sequence ID" value="XM_029464259.1"/>
</dbReference>
<proteinExistence type="inferred from homology"/>
<feature type="compositionally biased region" description="Polar residues" evidence="6">
    <location>
        <begin position="18"/>
        <end position="28"/>
    </location>
</feature>
<organism evidence="9 10">
    <name type="scientific">Pichia kudriavzevii</name>
    <name type="common">Yeast</name>
    <name type="synonym">Issatchenkia orientalis</name>
    <dbReference type="NCBI Taxonomy" id="4909"/>
    <lineage>
        <taxon>Eukaryota</taxon>
        <taxon>Fungi</taxon>
        <taxon>Dikarya</taxon>
        <taxon>Ascomycota</taxon>
        <taxon>Saccharomycotina</taxon>
        <taxon>Pichiomycetes</taxon>
        <taxon>Pichiales</taxon>
        <taxon>Pichiaceae</taxon>
        <taxon>Pichia</taxon>
    </lineage>
</organism>
<accession>A0A1Z8JI70</accession>
<evidence type="ECO:0000256" key="7">
    <source>
        <dbReference type="SAM" id="Phobius"/>
    </source>
</evidence>
<comment type="subcellular location">
    <subcellularLocation>
        <location evidence="1">Membrane</location>
        <topology evidence="1">Multi-pass membrane protein</topology>
    </subcellularLocation>
</comment>
<evidence type="ECO:0008006" key="12">
    <source>
        <dbReference type="Google" id="ProtNLM"/>
    </source>
</evidence>
<dbReference type="Proteomes" id="UP000249293">
    <property type="component" value="Chromosome 1"/>
</dbReference>
<dbReference type="OrthoDB" id="3648309at2759"/>
<dbReference type="AlphaFoldDB" id="A0A1Z8JI70"/>
<feature type="compositionally biased region" description="Basic residues" evidence="6">
    <location>
        <begin position="1"/>
        <end position="15"/>
    </location>
</feature>
<evidence type="ECO:0000313" key="11">
    <source>
        <dbReference type="Proteomes" id="UP000249293"/>
    </source>
</evidence>
<keyword evidence="4 7" id="KW-1133">Transmembrane helix</keyword>
<dbReference type="VEuPathDB" id="FungiDB:C5L36_0A12190"/>
<feature type="transmembrane region" description="Helical" evidence="7">
    <location>
        <begin position="135"/>
        <end position="154"/>
    </location>
</feature>
<evidence type="ECO:0000313" key="9">
    <source>
        <dbReference type="EMBL" id="OUT20132.1"/>
    </source>
</evidence>
<feature type="transmembrane region" description="Helical" evidence="7">
    <location>
        <begin position="202"/>
        <end position="218"/>
    </location>
</feature>
<feature type="transmembrane region" description="Helical" evidence="7">
    <location>
        <begin position="225"/>
        <end position="246"/>
    </location>
</feature>
<dbReference type="InterPro" id="IPR051633">
    <property type="entry name" value="AceTr"/>
</dbReference>
<feature type="transmembrane region" description="Helical" evidence="7">
    <location>
        <begin position="252"/>
        <end position="271"/>
    </location>
</feature>
<evidence type="ECO:0000256" key="6">
    <source>
        <dbReference type="SAM" id="MobiDB-lite"/>
    </source>
</evidence>
<evidence type="ECO:0000256" key="2">
    <source>
        <dbReference type="ARBA" id="ARBA00005587"/>
    </source>
</evidence>
<feature type="compositionally biased region" description="Basic and acidic residues" evidence="6">
    <location>
        <begin position="29"/>
        <end position="44"/>
    </location>
</feature>
<name>A0A1Z8JI70_PICKU</name>
<dbReference type="GeneID" id="40382352"/>
<dbReference type="Pfam" id="PF01184">
    <property type="entry name" value="Gpr1_Fun34_YaaH"/>
    <property type="match status" value="1"/>
</dbReference>
<evidence type="ECO:0000256" key="3">
    <source>
        <dbReference type="ARBA" id="ARBA00022692"/>
    </source>
</evidence>
<evidence type="ECO:0000256" key="1">
    <source>
        <dbReference type="ARBA" id="ARBA00004141"/>
    </source>
</evidence>
<feature type="region of interest" description="Disordered" evidence="6">
    <location>
        <begin position="1"/>
        <end position="44"/>
    </location>
</feature>
<dbReference type="InterPro" id="IPR047622">
    <property type="entry name" value="GPR1_FUN34_YAAH"/>
</dbReference>
<dbReference type="PANTHER" id="PTHR31123">
    <property type="entry name" value="ACCUMULATION OF DYADS PROTEIN 2-RELATED"/>
    <property type="match status" value="1"/>
</dbReference>
<dbReference type="GO" id="GO:0015123">
    <property type="term" value="F:acetate transmembrane transporter activity"/>
    <property type="evidence" value="ECO:0007669"/>
    <property type="project" value="TreeGrafter"/>
</dbReference>
<keyword evidence="11" id="KW-1185">Reference proteome</keyword>
<dbReference type="Proteomes" id="UP000195871">
    <property type="component" value="Unassembled WGS sequence"/>
</dbReference>
<dbReference type="GO" id="GO:0005886">
    <property type="term" value="C:plasma membrane"/>
    <property type="evidence" value="ECO:0007669"/>
    <property type="project" value="TreeGrafter"/>
</dbReference>
<dbReference type="EMBL" id="NHMM01000009">
    <property type="protein sequence ID" value="OUT20132.1"/>
    <property type="molecule type" value="Genomic_DNA"/>
</dbReference>